<dbReference type="GO" id="GO:0007030">
    <property type="term" value="P:Golgi organization"/>
    <property type="evidence" value="ECO:0007669"/>
    <property type="project" value="TreeGrafter"/>
</dbReference>
<comment type="caution">
    <text evidence="1">The sequence shown here is derived from an EMBL/GenBank/DDBJ whole genome shotgun (WGS) entry which is preliminary data.</text>
</comment>
<sequence length="620" mass="69884">MCITFWTLDHPQYHLVICANRDEYLARPTRAEAWHNFSPEDNDVADTPSSSSAVLSGLDLLAKGTWLGINRQGRLAILTNYAEPVASPGTKLSRGDLTKGWLMLEERSSKSMDDYLARVERTKDDYPGFNLLLGQLTDDPSDHAQKRYDLALVSNRSGREAQRHLTGEERAGGMTNGGMSCGEAAWPKVKSGQPVFDQLIESNKTERDLKEGIWDLLSKSGSAASFESTEGLLQSIMILPHTRKELQRLYGTRLQQLILITREAKPRAIFYVREAWSIDTDVPNQPQKDAVWSGKEPSYSNMIALQSYDDRKVSALHQPQMHMDLRTYCASINLPHRLPRAPQNLAKISFDMASKYPELADVPMTYIREQLRQLSPEMLRMTTLSYINQPDTTQYRQLEDLPDVMSVTVPVHALAPTHILALWTPKSTTQRVYLLPAHGIVFEHASSFLTPIDSFASLGRVLSDCTNLPTQTSYSDHAKQLRMEASTDTEQRLEYTAQDLPLIKLCLPESAADFHLLHAYLYTRSSRGLLAALLPPTSQIQSSHGYRKAVCDPRSMNVMMDRLRLCHRLWACIVALGIEDRPDGEFELWHVLDVAWHAILTALMHARDGKVTRAACVEVQ</sequence>
<organism evidence="1 2">
    <name type="scientific">Mixia osmundae (strain CBS 9802 / IAM 14324 / JCM 22182 / KY 12970)</name>
    <dbReference type="NCBI Taxonomy" id="764103"/>
    <lineage>
        <taxon>Eukaryota</taxon>
        <taxon>Fungi</taxon>
        <taxon>Dikarya</taxon>
        <taxon>Basidiomycota</taxon>
        <taxon>Pucciniomycotina</taxon>
        <taxon>Mixiomycetes</taxon>
        <taxon>Mixiales</taxon>
        <taxon>Mixiaceae</taxon>
        <taxon>Mixia</taxon>
    </lineage>
</organism>
<dbReference type="eggNOG" id="KOG2342">
    <property type="taxonomic scope" value="Eukaryota"/>
</dbReference>
<dbReference type="Proteomes" id="UP000009131">
    <property type="component" value="Unassembled WGS sequence"/>
</dbReference>
<dbReference type="RefSeq" id="XP_014571135.1">
    <property type="nucleotide sequence ID" value="XM_014715649.1"/>
</dbReference>
<accession>G7E301</accession>
<dbReference type="InterPro" id="IPR008551">
    <property type="entry name" value="TANGO2"/>
</dbReference>
<proteinExistence type="predicted"/>
<dbReference type="EMBL" id="BABT02000117">
    <property type="protein sequence ID" value="GAA97182.1"/>
    <property type="molecule type" value="Genomic_DNA"/>
</dbReference>
<dbReference type="PANTHER" id="PTHR17985">
    <property type="entry name" value="SER/THR-RICH PROTEIN T10 IN DGCR REGION"/>
    <property type="match status" value="1"/>
</dbReference>
<dbReference type="InParanoid" id="G7E301"/>
<evidence type="ECO:0008006" key="3">
    <source>
        <dbReference type="Google" id="ProtNLM"/>
    </source>
</evidence>
<dbReference type="OrthoDB" id="191601at2759"/>
<evidence type="ECO:0000313" key="2">
    <source>
        <dbReference type="Proteomes" id="UP000009131"/>
    </source>
</evidence>
<evidence type="ECO:0000313" key="1">
    <source>
        <dbReference type="EMBL" id="GAA97182.1"/>
    </source>
</evidence>
<dbReference type="PANTHER" id="PTHR17985:SF8">
    <property type="entry name" value="TRANSPORT AND GOLGI ORGANIZATION PROTEIN 2 HOMOLOG"/>
    <property type="match status" value="1"/>
</dbReference>
<reference evidence="1 2" key="1">
    <citation type="journal article" date="2011" name="J. Gen. Appl. Microbiol.">
        <title>Draft genome sequencing of the enigmatic basidiomycete Mixia osmundae.</title>
        <authorList>
            <person name="Nishida H."/>
            <person name="Nagatsuka Y."/>
            <person name="Sugiyama J."/>
        </authorList>
    </citation>
    <scope>NUCLEOTIDE SEQUENCE [LARGE SCALE GENOMIC DNA]</scope>
    <source>
        <strain evidence="2">CBS 9802 / IAM 14324 / JCM 22182 / KY 12970</strain>
    </source>
</reference>
<dbReference type="Pfam" id="PF05742">
    <property type="entry name" value="TANGO2"/>
    <property type="match status" value="1"/>
</dbReference>
<name>G7E301_MIXOS</name>
<gene>
    <name evidence="1" type="primary">Mo03858</name>
    <name evidence="1" type="ORF">E5Q_03858</name>
</gene>
<protein>
    <recommendedName>
        <fullName evidence="3">DUF833-domain-containing protein</fullName>
    </recommendedName>
</protein>
<dbReference type="GO" id="GO:0009306">
    <property type="term" value="P:protein secretion"/>
    <property type="evidence" value="ECO:0007669"/>
    <property type="project" value="TreeGrafter"/>
</dbReference>
<dbReference type="HOGENOM" id="CLU_440806_0_0_1"/>
<reference evidence="1 2" key="2">
    <citation type="journal article" date="2012" name="Open Biol.">
        <title>Characteristics of nucleosomes and linker DNA regions on the genome of the basidiomycete Mixia osmundae revealed by mono- and dinucleosome mapping.</title>
        <authorList>
            <person name="Nishida H."/>
            <person name="Kondo S."/>
            <person name="Matsumoto T."/>
            <person name="Suzuki Y."/>
            <person name="Yoshikawa H."/>
            <person name="Taylor T.D."/>
            <person name="Sugiyama J."/>
        </authorList>
    </citation>
    <scope>NUCLEOTIDE SEQUENCE [LARGE SCALE GENOMIC DNA]</scope>
    <source>
        <strain evidence="2">CBS 9802 / IAM 14324 / JCM 22182 / KY 12970</strain>
    </source>
</reference>
<keyword evidence="2" id="KW-1185">Reference proteome</keyword>
<dbReference type="GO" id="GO:0005794">
    <property type="term" value="C:Golgi apparatus"/>
    <property type="evidence" value="ECO:0007669"/>
    <property type="project" value="TreeGrafter"/>
</dbReference>
<dbReference type="AlphaFoldDB" id="G7E301"/>